<evidence type="ECO:0000313" key="3">
    <source>
        <dbReference type="Proteomes" id="UP000054166"/>
    </source>
</evidence>
<keyword evidence="3" id="KW-1185">Reference proteome</keyword>
<name>A0A0C3AYW6_PILCF</name>
<organism evidence="2 3">
    <name type="scientific">Piloderma croceum (strain F 1598)</name>
    <dbReference type="NCBI Taxonomy" id="765440"/>
    <lineage>
        <taxon>Eukaryota</taxon>
        <taxon>Fungi</taxon>
        <taxon>Dikarya</taxon>
        <taxon>Basidiomycota</taxon>
        <taxon>Agaricomycotina</taxon>
        <taxon>Agaricomycetes</taxon>
        <taxon>Agaricomycetidae</taxon>
        <taxon>Atheliales</taxon>
        <taxon>Atheliaceae</taxon>
        <taxon>Piloderma</taxon>
    </lineage>
</organism>
<dbReference type="InParanoid" id="A0A0C3AYW6"/>
<dbReference type="Proteomes" id="UP000054166">
    <property type="component" value="Unassembled WGS sequence"/>
</dbReference>
<evidence type="ECO:0000256" key="1">
    <source>
        <dbReference type="SAM" id="Phobius"/>
    </source>
</evidence>
<keyword evidence="1" id="KW-0472">Membrane</keyword>
<sequence>MYNGIRPFRHSLANLEALLHSRSMLFVDCTTHYLPDGGPVHPQSCLNVLDIIFYLLLPIYSTVTSMAYLLACRYRCSEDRMRLSMK</sequence>
<evidence type="ECO:0000313" key="2">
    <source>
        <dbReference type="EMBL" id="KIM79193.1"/>
    </source>
</evidence>
<feature type="transmembrane region" description="Helical" evidence="1">
    <location>
        <begin position="51"/>
        <end position="72"/>
    </location>
</feature>
<reference evidence="2 3" key="1">
    <citation type="submission" date="2014-04" db="EMBL/GenBank/DDBJ databases">
        <authorList>
            <consortium name="DOE Joint Genome Institute"/>
            <person name="Kuo A."/>
            <person name="Tarkka M."/>
            <person name="Buscot F."/>
            <person name="Kohler A."/>
            <person name="Nagy L.G."/>
            <person name="Floudas D."/>
            <person name="Copeland A."/>
            <person name="Barry K.W."/>
            <person name="Cichocki N."/>
            <person name="Veneault-Fourrey C."/>
            <person name="LaButti K."/>
            <person name="Lindquist E.A."/>
            <person name="Lipzen A."/>
            <person name="Lundell T."/>
            <person name="Morin E."/>
            <person name="Murat C."/>
            <person name="Sun H."/>
            <person name="Tunlid A."/>
            <person name="Henrissat B."/>
            <person name="Grigoriev I.V."/>
            <person name="Hibbett D.S."/>
            <person name="Martin F."/>
            <person name="Nordberg H.P."/>
            <person name="Cantor M.N."/>
            <person name="Hua S.X."/>
        </authorList>
    </citation>
    <scope>NUCLEOTIDE SEQUENCE [LARGE SCALE GENOMIC DNA]</scope>
    <source>
        <strain evidence="2 3">F 1598</strain>
    </source>
</reference>
<dbReference type="AlphaFoldDB" id="A0A0C3AYW6"/>
<accession>A0A0C3AYW6</accession>
<protein>
    <submittedName>
        <fullName evidence="2">Uncharacterized protein</fullName>
    </submittedName>
</protein>
<keyword evidence="1" id="KW-1133">Transmembrane helix</keyword>
<dbReference type="HOGENOM" id="CLU_2498662_0_0_1"/>
<gene>
    <name evidence="2" type="ORF">PILCRDRAFT_571337</name>
</gene>
<dbReference type="EMBL" id="KN833011">
    <property type="protein sequence ID" value="KIM79193.1"/>
    <property type="molecule type" value="Genomic_DNA"/>
</dbReference>
<proteinExistence type="predicted"/>
<reference evidence="3" key="2">
    <citation type="submission" date="2015-01" db="EMBL/GenBank/DDBJ databases">
        <title>Evolutionary Origins and Diversification of the Mycorrhizal Mutualists.</title>
        <authorList>
            <consortium name="DOE Joint Genome Institute"/>
            <consortium name="Mycorrhizal Genomics Consortium"/>
            <person name="Kohler A."/>
            <person name="Kuo A."/>
            <person name="Nagy L.G."/>
            <person name="Floudas D."/>
            <person name="Copeland A."/>
            <person name="Barry K.W."/>
            <person name="Cichocki N."/>
            <person name="Veneault-Fourrey C."/>
            <person name="LaButti K."/>
            <person name="Lindquist E.A."/>
            <person name="Lipzen A."/>
            <person name="Lundell T."/>
            <person name="Morin E."/>
            <person name="Murat C."/>
            <person name="Riley R."/>
            <person name="Ohm R."/>
            <person name="Sun H."/>
            <person name="Tunlid A."/>
            <person name="Henrissat B."/>
            <person name="Grigoriev I.V."/>
            <person name="Hibbett D.S."/>
            <person name="Martin F."/>
        </authorList>
    </citation>
    <scope>NUCLEOTIDE SEQUENCE [LARGE SCALE GENOMIC DNA]</scope>
    <source>
        <strain evidence="3">F 1598</strain>
    </source>
</reference>
<keyword evidence="1" id="KW-0812">Transmembrane</keyword>